<feature type="chain" id="PRO_5015115274" evidence="3">
    <location>
        <begin position="22"/>
        <end position="272"/>
    </location>
</feature>
<evidence type="ECO:0000256" key="2">
    <source>
        <dbReference type="RuleBase" id="RU361163"/>
    </source>
</evidence>
<evidence type="ECO:0000313" key="5">
    <source>
        <dbReference type="Proteomes" id="UP000243723"/>
    </source>
</evidence>
<keyword evidence="5" id="KW-1185">Reference proteome</keyword>
<reference evidence="4 5" key="1">
    <citation type="submission" date="2017-05" db="EMBL/GenBank/DDBJ databases">
        <title>Draft genome sequence of Elsinoe australis.</title>
        <authorList>
            <person name="Cheng Q."/>
        </authorList>
    </citation>
    <scope>NUCLEOTIDE SEQUENCE [LARGE SCALE GENOMIC DNA]</scope>
    <source>
        <strain evidence="4 5">NL1</strain>
    </source>
</reference>
<dbReference type="SUPFAM" id="SSF49899">
    <property type="entry name" value="Concanavalin A-like lectins/glucanases"/>
    <property type="match status" value="1"/>
</dbReference>
<keyword evidence="3" id="KW-0732">Signal</keyword>
<gene>
    <name evidence="4" type="ORF">B9Z65_432</name>
</gene>
<sequence length="272" mass="29567">MVAFTFFASAAVAALAGTGAAIPTTIVERQASVAPANFCGKPNDSKVIPGTPWIVFSMNYNYQQITGSACTGYKGLTGTGASQTIQWNSVWDIKDDKPDLVKGYSFVGLTQGLENRLSDIAGIPSTYHWVRTNQTLYKGNVCYDFMTSDTKGDSTSSNAQELMLWLRYEGGQLPIGYAAGPKATISLYGKDGWKLYQGKNTDTGITVSSLLAPADNQYWGHFEGDIKEWLLAMSKQGIYSESTYVNVGNAGMEPFYGTVDFQNDLNLRINLA</sequence>
<dbReference type="Pfam" id="PF01670">
    <property type="entry name" value="Glyco_hydro_12"/>
    <property type="match status" value="1"/>
</dbReference>
<dbReference type="AlphaFoldDB" id="A0A2P8AII6"/>
<accession>A0A2P8AII6</accession>
<dbReference type="Gene3D" id="2.60.120.180">
    <property type="match status" value="1"/>
</dbReference>
<dbReference type="Proteomes" id="UP000243723">
    <property type="component" value="Unassembled WGS sequence"/>
</dbReference>
<keyword evidence="2" id="KW-0378">Hydrolase</keyword>
<keyword evidence="2" id="KW-0119">Carbohydrate metabolism</keyword>
<dbReference type="InterPro" id="IPR002594">
    <property type="entry name" value="GH12"/>
</dbReference>
<dbReference type="InterPro" id="IPR013320">
    <property type="entry name" value="ConA-like_dom_sf"/>
</dbReference>
<name>A0A2P8AII6_9PEZI</name>
<dbReference type="OrthoDB" id="89349at2759"/>
<comment type="similarity">
    <text evidence="1 2">Belongs to the glycosyl hydrolase 12 (cellulase H) family.</text>
</comment>
<dbReference type="InterPro" id="IPR013319">
    <property type="entry name" value="GH11/12"/>
</dbReference>
<dbReference type="PANTHER" id="PTHR34002">
    <property type="entry name" value="BLR1656 PROTEIN"/>
    <property type="match status" value="1"/>
</dbReference>
<dbReference type="STRING" id="40998.A0A2P8AII6"/>
<organism evidence="4 5">
    <name type="scientific">Elsinoe australis</name>
    <dbReference type="NCBI Taxonomy" id="40998"/>
    <lineage>
        <taxon>Eukaryota</taxon>
        <taxon>Fungi</taxon>
        <taxon>Dikarya</taxon>
        <taxon>Ascomycota</taxon>
        <taxon>Pezizomycotina</taxon>
        <taxon>Dothideomycetes</taxon>
        <taxon>Dothideomycetidae</taxon>
        <taxon>Myriangiales</taxon>
        <taxon>Elsinoaceae</taxon>
        <taxon>Elsinoe</taxon>
    </lineage>
</organism>
<protein>
    <submittedName>
        <fullName evidence="4">Uncharacterized protein</fullName>
    </submittedName>
</protein>
<comment type="caution">
    <text evidence="4">The sequence shown here is derived from an EMBL/GenBank/DDBJ whole genome shotgun (WGS) entry which is preliminary data.</text>
</comment>
<evidence type="ECO:0000256" key="1">
    <source>
        <dbReference type="ARBA" id="ARBA00005519"/>
    </source>
</evidence>
<dbReference type="GO" id="GO:0008810">
    <property type="term" value="F:cellulase activity"/>
    <property type="evidence" value="ECO:0007669"/>
    <property type="project" value="InterPro"/>
</dbReference>
<keyword evidence="2" id="KW-0326">Glycosidase</keyword>
<dbReference type="EMBL" id="NHZQ01000003">
    <property type="protein sequence ID" value="PSK60282.1"/>
    <property type="molecule type" value="Genomic_DNA"/>
</dbReference>
<evidence type="ECO:0000313" key="4">
    <source>
        <dbReference type="EMBL" id="PSK60282.1"/>
    </source>
</evidence>
<feature type="signal peptide" evidence="3">
    <location>
        <begin position="1"/>
        <end position="21"/>
    </location>
</feature>
<keyword evidence="2" id="KW-0624">Polysaccharide degradation</keyword>
<proteinExistence type="inferred from homology"/>
<evidence type="ECO:0000256" key="3">
    <source>
        <dbReference type="SAM" id="SignalP"/>
    </source>
</evidence>
<dbReference type="GO" id="GO:0000272">
    <property type="term" value="P:polysaccharide catabolic process"/>
    <property type="evidence" value="ECO:0007669"/>
    <property type="project" value="UniProtKB-KW"/>
</dbReference>
<dbReference type="PANTHER" id="PTHR34002:SF9">
    <property type="entry name" value="XYLOGLUCAN-SPECIFIC ENDO-BETA-1,4-GLUCANASE A"/>
    <property type="match status" value="1"/>
</dbReference>